<proteinExistence type="inferred from homology"/>
<evidence type="ECO:0000256" key="2">
    <source>
        <dbReference type="ARBA" id="ARBA00022723"/>
    </source>
</evidence>
<dbReference type="Pfam" id="PF12710">
    <property type="entry name" value="HAD"/>
    <property type="match status" value="1"/>
</dbReference>
<keyword evidence="5" id="KW-0472">Membrane</keyword>
<dbReference type="EMBL" id="BAAAZN010000009">
    <property type="protein sequence ID" value="GAA3557136.1"/>
    <property type="molecule type" value="Genomic_DNA"/>
</dbReference>
<gene>
    <name evidence="6" type="ORF">GCM10022222_46000</name>
</gene>
<dbReference type="Gene3D" id="3.40.50.1000">
    <property type="entry name" value="HAD superfamily/HAD-like"/>
    <property type="match status" value="1"/>
</dbReference>
<evidence type="ECO:0000313" key="7">
    <source>
        <dbReference type="Proteomes" id="UP001500689"/>
    </source>
</evidence>
<keyword evidence="5" id="KW-1133">Transmembrane helix</keyword>
<evidence type="ECO:0000256" key="4">
    <source>
        <dbReference type="ARBA" id="ARBA00022842"/>
    </source>
</evidence>
<dbReference type="InterPro" id="IPR036412">
    <property type="entry name" value="HAD-like_sf"/>
</dbReference>
<protein>
    <submittedName>
        <fullName evidence="6">HAD family hydrolase</fullName>
    </submittedName>
</protein>
<dbReference type="GO" id="GO:0016787">
    <property type="term" value="F:hydrolase activity"/>
    <property type="evidence" value="ECO:0007669"/>
    <property type="project" value="UniProtKB-KW"/>
</dbReference>
<keyword evidence="5" id="KW-0812">Transmembrane</keyword>
<keyword evidence="2" id="KW-0479">Metal-binding</keyword>
<dbReference type="Proteomes" id="UP001500689">
    <property type="component" value="Unassembled WGS sequence"/>
</dbReference>
<dbReference type="CDD" id="cd02612">
    <property type="entry name" value="HAD_PGPPase"/>
    <property type="match status" value="1"/>
</dbReference>
<dbReference type="NCBIfam" id="TIGR01488">
    <property type="entry name" value="HAD-SF-IB"/>
    <property type="match status" value="1"/>
</dbReference>
<comment type="similarity">
    <text evidence="1">Belongs to the HAD-like hydrolase superfamily. SerB family.</text>
</comment>
<reference evidence="7" key="1">
    <citation type="journal article" date="2019" name="Int. J. Syst. Evol. Microbiol.">
        <title>The Global Catalogue of Microorganisms (GCM) 10K type strain sequencing project: providing services to taxonomists for standard genome sequencing and annotation.</title>
        <authorList>
            <consortium name="The Broad Institute Genomics Platform"/>
            <consortium name="The Broad Institute Genome Sequencing Center for Infectious Disease"/>
            <person name="Wu L."/>
            <person name="Ma J."/>
        </authorList>
    </citation>
    <scope>NUCLEOTIDE SEQUENCE [LARGE SCALE GENOMIC DNA]</scope>
    <source>
        <strain evidence="7">JCM 16898</strain>
    </source>
</reference>
<evidence type="ECO:0000256" key="1">
    <source>
        <dbReference type="ARBA" id="ARBA00009184"/>
    </source>
</evidence>
<feature type="transmembrane region" description="Helical" evidence="5">
    <location>
        <begin position="268"/>
        <end position="288"/>
    </location>
</feature>
<dbReference type="SUPFAM" id="SSF56784">
    <property type="entry name" value="HAD-like"/>
    <property type="match status" value="1"/>
</dbReference>
<dbReference type="Gene3D" id="1.20.1440.100">
    <property type="entry name" value="SG protein - dephosphorylation function"/>
    <property type="match status" value="1"/>
</dbReference>
<accession>A0ABP6WZI7</accession>
<organism evidence="6 7">
    <name type="scientific">Amycolatopsis ultiminotia</name>
    <dbReference type="NCBI Taxonomy" id="543629"/>
    <lineage>
        <taxon>Bacteria</taxon>
        <taxon>Bacillati</taxon>
        <taxon>Actinomycetota</taxon>
        <taxon>Actinomycetes</taxon>
        <taxon>Pseudonocardiales</taxon>
        <taxon>Pseudonocardiaceae</taxon>
        <taxon>Amycolatopsis</taxon>
    </lineage>
</organism>
<comment type="caution">
    <text evidence="6">The sequence shown here is derived from an EMBL/GenBank/DDBJ whole genome shotgun (WGS) entry which is preliminary data.</text>
</comment>
<dbReference type="PANTHER" id="PTHR43344:SF13">
    <property type="entry name" value="PHOSPHATASE RV3661-RELATED"/>
    <property type="match status" value="1"/>
</dbReference>
<dbReference type="NCBIfam" id="TIGR01490">
    <property type="entry name" value="HAD-SF-IB-hyp1"/>
    <property type="match status" value="1"/>
</dbReference>
<sequence>MSWIFRRAGGLVWGQPGEEASAYPDHVAETRNEESSRRAAAFFDLDKTIIASSSALAFSKPLLKEGLINRRAALRSAYAQLVFSLAGADADKTERMRAEVSALCAGWDVAQVSAIVRETLHDVVDPLVYVEATDLIAQHRADGHDVIILSATGEEVAAPVAEMLGATRCVATRMEIVDGRYSGEVGFYCYGENKAVAAKQQAAEHGYDLDECFAYTDSSTDIPLLEAVGHPHAVNPDKALRRAADERGWTVLSFERPMSLRTRIPARSAGMVALGVGAVAAGATWYSLSRRRRFRSSAG</sequence>
<dbReference type="InterPro" id="IPR006385">
    <property type="entry name" value="HAD_hydro_SerB1"/>
</dbReference>
<evidence type="ECO:0000256" key="5">
    <source>
        <dbReference type="SAM" id="Phobius"/>
    </source>
</evidence>
<name>A0ABP6WZI7_9PSEU</name>
<dbReference type="InterPro" id="IPR050582">
    <property type="entry name" value="HAD-like_SerB"/>
</dbReference>
<evidence type="ECO:0000313" key="6">
    <source>
        <dbReference type="EMBL" id="GAA3557136.1"/>
    </source>
</evidence>
<dbReference type="InterPro" id="IPR023214">
    <property type="entry name" value="HAD_sf"/>
</dbReference>
<keyword evidence="4" id="KW-0460">Magnesium</keyword>
<keyword evidence="3 6" id="KW-0378">Hydrolase</keyword>
<evidence type="ECO:0000256" key="3">
    <source>
        <dbReference type="ARBA" id="ARBA00022801"/>
    </source>
</evidence>
<keyword evidence="7" id="KW-1185">Reference proteome</keyword>
<dbReference type="PANTHER" id="PTHR43344">
    <property type="entry name" value="PHOSPHOSERINE PHOSPHATASE"/>
    <property type="match status" value="1"/>
</dbReference>